<evidence type="ECO:0000313" key="2">
    <source>
        <dbReference type="Proteomes" id="UP001562425"/>
    </source>
</evidence>
<reference evidence="1 2" key="1">
    <citation type="submission" date="2024-05" db="EMBL/GenBank/DDBJ databases">
        <title>Culex pipiens pipiens assembly and annotation.</title>
        <authorList>
            <person name="Alout H."/>
            <person name="Durand T."/>
        </authorList>
    </citation>
    <scope>NUCLEOTIDE SEQUENCE [LARGE SCALE GENOMIC DNA]</scope>
    <source>
        <strain evidence="1">HA-2024</strain>
        <tissue evidence="1">Whole body</tissue>
    </source>
</reference>
<keyword evidence="2" id="KW-1185">Reference proteome</keyword>
<gene>
    <name evidence="1" type="ORF">pipiens_016890</name>
</gene>
<dbReference type="Proteomes" id="UP001562425">
    <property type="component" value="Unassembled WGS sequence"/>
</dbReference>
<proteinExistence type="predicted"/>
<accession>A0ABD1CJ71</accession>
<dbReference type="AlphaFoldDB" id="A0ABD1CJ71"/>
<name>A0ABD1CJ71_CULPP</name>
<dbReference type="EMBL" id="JBEHCU010011678">
    <property type="protein sequence ID" value="KAL1376447.1"/>
    <property type="molecule type" value="Genomic_DNA"/>
</dbReference>
<evidence type="ECO:0000313" key="1">
    <source>
        <dbReference type="EMBL" id="KAL1376447.1"/>
    </source>
</evidence>
<organism evidence="1 2">
    <name type="scientific">Culex pipiens pipiens</name>
    <name type="common">Northern house mosquito</name>
    <dbReference type="NCBI Taxonomy" id="38569"/>
    <lineage>
        <taxon>Eukaryota</taxon>
        <taxon>Metazoa</taxon>
        <taxon>Ecdysozoa</taxon>
        <taxon>Arthropoda</taxon>
        <taxon>Hexapoda</taxon>
        <taxon>Insecta</taxon>
        <taxon>Pterygota</taxon>
        <taxon>Neoptera</taxon>
        <taxon>Endopterygota</taxon>
        <taxon>Diptera</taxon>
        <taxon>Nematocera</taxon>
        <taxon>Culicoidea</taxon>
        <taxon>Culicidae</taxon>
        <taxon>Culicinae</taxon>
        <taxon>Culicini</taxon>
        <taxon>Culex</taxon>
        <taxon>Culex</taxon>
    </lineage>
</organism>
<feature type="non-terminal residue" evidence="1">
    <location>
        <position position="25"/>
    </location>
</feature>
<comment type="caution">
    <text evidence="1">The sequence shown here is derived from an EMBL/GenBank/DDBJ whole genome shotgun (WGS) entry which is preliminary data.</text>
</comment>
<sequence>MRRWTVSKNGLRIHKFQLIIVGPGE</sequence>
<protein>
    <submittedName>
        <fullName evidence="1">Uncharacterized protein</fullName>
    </submittedName>
</protein>